<dbReference type="EMBL" id="PQFF01000147">
    <property type="protein sequence ID" value="RHZ78749.1"/>
    <property type="molecule type" value="Genomic_DNA"/>
</dbReference>
<keyword evidence="7" id="KW-1185">Reference proteome</keyword>
<protein>
    <submittedName>
        <fullName evidence="6">Uncharacterized protein</fullName>
    </submittedName>
</protein>
<evidence type="ECO:0000256" key="5">
    <source>
        <dbReference type="SAM" id="Coils"/>
    </source>
</evidence>
<evidence type="ECO:0000256" key="3">
    <source>
        <dbReference type="ARBA" id="ARBA00022448"/>
    </source>
</evidence>
<accession>A0A397IRV8</accession>
<comment type="similarity">
    <text evidence="2">Belongs to the NUP186/NUP192/NUP205 family.</text>
</comment>
<organism evidence="6 7">
    <name type="scientific">Diversispora epigaea</name>
    <dbReference type="NCBI Taxonomy" id="1348612"/>
    <lineage>
        <taxon>Eukaryota</taxon>
        <taxon>Fungi</taxon>
        <taxon>Fungi incertae sedis</taxon>
        <taxon>Mucoromycota</taxon>
        <taxon>Glomeromycotina</taxon>
        <taxon>Glomeromycetes</taxon>
        <taxon>Diversisporales</taxon>
        <taxon>Diversisporaceae</taxon>
        <taxon>Diversispora</taxon>
    </lineage>
</organism>
<comment type="subcellular location">
    <subcellularLocation>
        <location evidence="1">Nucleus</location>
    </subcellularLocation>
</comment>
<comment type="caution">
    <text evidence="6">The sequence shown here is derived from an EMBL/GenBank/DDBJ whole genome shotgun (WGS) entry which is preliminary data.</text>
</comment>
<evidence type="ECO:0000256" key="4">
    <source>
        <dbReference type="ARBA" id="ARBA00023242"/>
    </source>
</evidence>
<keyword evidence="4" id="KW-0539">Nucleus</keyword>
<dbReference type="STRING" id="1348612.A0A397IRV8"/>
<feature type="coiled-coil region" evidence="5">
    <location>
        <begin position="1901"/>
        <end position="1928"/>
    </location>
</feature>
<reference evidence="6 7" key="1">
    <citation type="submission" date="2018-08" db="EMBL/GenBank/DDBJ databases">
        <title>Genome and evolution of the arbuscular mycorrhizal fungus Diversispora epigaea (formerly Glomus versiforme) and its bacterial endosymbionts.</title>
        <authorList>
            <person name="Sun X."/>
            <person name="Fei Z."/>
            <person name="Harrison M."/>
        </authorList>
    </citation>
    <scope>NUCLEOTIDE SEQUENCE [LARGE SCALE GENOMIC DNA]</scope>
    <source>
        <strain evidence="6 7">IT104</strain>
    </source>
</reference>
<evidence type="ECO:0000313" key="7">
    <source>
        <dbReference type="Proteomes" id="UP000266861"/>
    </source>
</evidence>
<feature type="coiled-coil region" evidence="5">
    <location>
        <begin position="176"/>
        <end position="203"/>
    </location>
</feature>
<dbReference type="InterPro" id="IPR021827">
    <property type="entry name" value="Nup186/Nup192/Nup205"/>
</dbReference>
<evidence type="ECO:0000256" key="1">
    <source>
        <dbReference type="ARBA" id="ARBA00004123"/>
    </source>
</evidence>
<keyword evidence="5" id="KW-0175">Coiled coil</keyword>
<dbReference type="Pfam" id="PF11894">
    <property type="entry name" value="Nup192"/>
    <property type="match status" value="1"/>
</dbReference>
<dbReference type="PANTHER" id="PTHR31344">
    <property type="entry name" value="NUCLEAR PORE COMPLEX PROTEIN NUP205"/>
    <property type="match status" value="1"/>
</dbReference>
<dbReference type="GO" id="GO:0044611">
    <property type="term" value="C:nuclear pore inner ring"/>
    <property type="evidence" value="ECO:0007669"/>
    <property type="project" value="TreeGrafter"/>
</dbReference>
<proteinExistence type="inferred from homology"/>
<dbReference type="PANTHER" id="PTHR31344:SF0">
    <property type="entry name" value="NUCLEAR PORE COMPLEX PROTEIN NUP205"/>
    <property type="match status" value="1"/>
</dbReference>
<dbReference type="OrthoDB" id="2019644at2759"/>
<dbReference type="Proteomes" id="UP000266861">
    <property type="component" value="Unassembled WGS sequence"/>
</dbReference>
<dbReference type="GO" id="GO:0006999">
    <property type="term" value="P:nuclear pore organization"/>
    <property type="evidence" value="ECO:0007669"/>
    <property type="project" value="TreeGrafter"/>
</dbReference>
<keyword evidence="3" id="KW-0813">Transport</keyword>
<evidence type="ECO:0000313" key="6">
    <source>
        <dbReference type="EMBL" id="RHZ78749.1"/>
    </source>
</evidence>
<evidence type="ECO:0000256" key="2">
    <source>
        <dbReference type="ARBA" id="ARBA00005892"/>
    </source>
</evidence>
<sequence>MDFTDWESDRFRILLEKIENISYSASEQSLKELNYQLQESKPWFLNLLDLPTQNPTHRNQLKTRRTATINQREYRFTEEFVIEACSISDFLKTDELFAANLLHHGTNQCSRYGRPAAETAILVLLREQGYLLVCLSSLIGNSFNEDVKIPARDLFKNYIEGLFNVTSKITKGGSFARKLMSTIQKLKTEINELDSRLQQLISQGPTIISQNDLQLLNVGYVLVNFNSDSIQDRIKQSLIHQRYLAHSLWLISYNYLLSIEDIKELTKLLQNSNTEDIVFPYLIASLLSAIDTSPEHLSNDLPAKKKHEELIRNKDFINNFTNIVKKDQWKVEAAKSTIMIQWCLFVLEALRNSPTLEPQLIIKEEHLGEMFQRAVVKDAFQFITHYLLSFQKTEMESVYIEIAPSISTVWESGSIENGTLNFTSSSSSSSSGMISKIDNHIREDFGYFLRKQLEFFVTSIVTKMWSNLQRIRRQEEDAIQSAAAEKLVRTNTKKSIVLRHDVEAFFILIANIYRNQPDEGLKFWIDLKQIINWGASFQEKGMMRSYLEMLCSLSAGFHSAARADDFLLRGSDEMGEWCSWSTLLKALDAYNFGMNQDIKQILEDEVKLLISFLRVFQQVVRYSSNARIRFFHANTIRKLFRLVTHHVPTELKAELYNAIAAFCVPESEGFSEISLQIWNILEEEQIVPTVPKDLKFGTTTYWGVSNMQTQDTWAIKKELEEVESPKKLFFQTLSFVRFINSLIYVPDTNVFLRCGFPVRSSTIIDQIGVGYRQPGISPYINFIIDDIFIKAPTRDYMFPLQKWKIMAASLEIIEKLLISFDLTGPLFQNDQVSSLKSPEENKLNKEEISVLNKDFIQYLRNHPGYDLMKRLLSNSRLVYVIFEIISRGIETLADEEIKTPFISESVLHCLKIIWIALEKQDRFLKKIIPLIGENSPGCFENAFLSKKDIIVQIALLLNYRNPDICFYSVKVLSSLASSSLFNSKDRFGIERINRLLGILDSSPDSEMILSGFVSRLDLNVDDDMWDSKYRLKDFELTQVGLKVWSSSDEEEYSAGPLTSESGITFGSVKCAILDLILENMMPDKTIPTISHFLLGFDFRGSLQNPVIKYINQDDLKESCLHKIMEILCQPIHKELDNFEDIELLFSNYSSMTACCYQILYRLCAEYNTSDVTMMFLRSQGFFDKQFQAIPLQITIPEKAPDWRESCTLISYDGQTIELDLVTLTSNLDERTYLLKMIALELRKCKTRSGIERLLSMLLGINLIKSQEDDDMSGKSEIKILDVLNMLEFEWNDSWKVNEPQRVYFDKVNFKNLASRNEQGMSLYRLRDVFSELNQTYTYLRKQAQMGFSVNETSLRKEMKHILRYCYSYNREQEFIYSRFECFKAWREVIEVIIVNHYSRLRIEVREATFHDILSVLLPTLQHESKAIAVIISKVIFAAITVLRLDRKRLSILQSISTSNLAYMRVPSDRLFSILRLILECLIQDFQPDVRNNLYATIYNYLHYIDREPDITTGLPPQSDLTRSIPKSEITRSGYSTPRNLPPTSLTTSIRADPRSVLDAGNLAVFRSVGDRLLDIIRIDASEGPVAGKLCALNVLTAICSLDKRDKGLFVIDYMIRTGFLGNVVKNLKSQNELLLQSIKSRHEIAAIQAKYVFEARVGLLICLAQRRDCAIKLRDIGIMDYLDELIFLDERPNYSNPESDIFGKPLYKAYHDLLMLVIRLIVCILTSIGHDSATALVKVAKFISGHQGLVSDIFTDIPPMDVLNSQDYEKRANFIMCIEVINELTRLFYLLGTKIESIDEVRTETHQRTFQGFLKELMSQFFTIRKKISDFVETGDSEIQHVQEQIYSINRNLLGWSQIMTSTNKKNEEFKPIFTSSLEAAKRPEEEYHGDMKQPELSVLVNYLRISIDILEQELQNLKKLSFKLEKGEDMLDVIDIEEAFSSLPDDLTSDLDDLQRKSLTIRALQEHYYETSKNVSQHLYDVEVSLLLLWRHLDFYMTSGGSKSKPFETRRNVSSHTTKDAADRVYLQKNAKHVLTDILKKLESLDQQPTSKEIVDRFKMRNDYIQMLVRKLSRYLN</sequence>
<gene>
    <name evidence="6" type="ORF">Glove_156g58</name>
</gene>
<name>A0A397IRV8_9GLOM</name>
<dbReference type="GO" id="GO:0017056">
    <property type="term" value="F:structural constituent of nuclear pore"/>
    <property type="evidence" value="ECO:0007669"/>
    <property type="project" value="TreeGrafter"/>
</dbReference>